<dbReference type="InParanoid" id="A0A1Z5KSN4"/>
<evidence type="ECO:0000256" key="5">
    <source>
        <dbReference type="ARBA" id="ARBA00022692"/>
    </source>
</evidence>
<reference evidence="10 11" key="1">
    <citation type="journal article" date="2015" name="Plant Cell">
        <title>Oil accumulation by the oleaginous diatom Fistulifera solaris as revealed by the genome and transcriptome.</title>
        <authorList>
            <person name="Tanaka T."/>
            <person name="Maeda Y."/>
            <person name="Veluchamy A."/>
            <person name="Tanaka M."/>
            <person name="Abida H."/>
            <person name="Marechal E."/>
            <person name="Bowler C."/>
            <person name="Muto M."/>
            <person name="Sunaga Y."/>
            <person name="Tanaka M."/>
            <person name="Yoshino T."/>
            <person name="Taniguchi T."/>
            <person name="Fukuda Y."/>
            <person name="Nemoto M."/>
            <person name="Matsumoto M."/>
            <person name="Wong P.S."/>
            <person name="Aburatani S."/>
            <person name="Fujibuchi W."/>
        </authorList>
    </citation>
    <scope>NUCLEOTIDE SEQUENCE [LARGE SCALE GENOMIC DNA]</scope>
    <source>
        <strain evidence="10 11">JPCC DA0580</strain>
    </source>
</reference>
<gene>
    <name evidence="10" type="ORF">FisN_16Hh232</name>
</gene>
<evidence type="ECO:0000256" key="8">
    <source>
        <dbReference type="SAM" id="Phobius"/>
    </source>
</evidence>
<feature type="transmembrane region" description="Helical" evidence="8">
    <location>
        <begin position="168"/>
        <end position="189"/>
    </location>
</feature>
<evidence type="ECO:0000313" key="10">
    <source>
        <dbReference type="EMBL" id="GAX29334.1"/>
    </source>
</evidence>
<evidence type="ECO:0000256" key="4">
    <source>
        <dbReference type="ARBA" id="ARBA00022679"/>
    </source>
</evidence>
<dbReference type="EMBL" id="BDSP01000289">
    <property type="protein sequence ID" value="GAX29334.1"/>
    <property type="molecule type" value="Genomic_DNA"/>
</dbReference>
<evidence type="ECO:0000256" key="1">
    <source>
        <dbReference type="ARBA" id="ARBA00004141"/>
    </source>
</evidence>
<feature type="domain" description="Wax synthase" evidence="9">
    <location>
        <begin position="249"/>
        <end position="316"/>
    </location>
</feature>
<feature type="transmembrane region" description="Helical" evidence="8">
    <location>
        <begin position="37"/>
        <end position="62"/>
    </location>
</feature>
<comment type="caution">
    <text evidence="10">The sequence shown here is derived from an EMBL/GenBank/DDBJ whole genome shotgun (WGS) entry which is preliminary data.</text>
</comment>
<dbReference type="GO" id="GO:0016020">
    <property type="term" value="C:membrane"/>
    <property type="evidence" value="ECO:0007669"/>
    <property type="project" value="UniProtKB-SubCell"/>
</dbReference>
<comment type="pathway">
    <text evidence="2">Secondary metabolite biosynthesis.</text>
</comment>
<feature type="transmembrane region" description="Helical" evidence="8">
    <location>
        <begin position="326"/>
        <end position="345"/>
    </location>
</feature>
<keyword evidence="11" id="KW-1185">Reference proteome</keyword>
<evidence type="ECO:0000256" key="6">
    <source>
        <dbReference type="ARBA" id="ARBA00022989"/>
    </source>
</evidence>
<evidence type="ECO:0000256" key="2">
    <source>
        <dbReference type="ARBA" id="ARBA00005179"/>
    </source>
</evidence>
<keyword evidence="6 8" id="KW-1133">Transmembrane helix</keyword>
<dbReference type="OrthoDB" id="42845at2759"/>
<keyword evidence="5 8" id="KW-0812">Transmembrane</keyword>
<dbReference type="InterPro" id="IPR044851">
    <property type="entry name" value="Wax_synthase"/>
</dbReference>
<sequence>MLESIFADKLIDDDREAVLTFSLPAMEGTFALYPPKLIFWVQLLVLFFLQTFTQMLYAAFIYKFIVKQRRTSSAYLLGFGFIIPSALSAPYPILEYFLIQNKTLKLSMGTMPLIVAFRCIEAMFDTSPHSVEESLWNYVTYYTSLSHFEWDPKTKTRRRCTASDFGAIFWRLLCHFHLAGLMLSLAMHFNYQLLPTNVNLHEYNLTWELFSPAHLVNAYMLAVLAFFMLAVGFEMASFGDNLKGFLTKQPFYNPLFTSRSPSEFWGRKWNMTIHRLLKHGAYMPARQYLSMHMSYFVTFLASGLLHDYSWTVMYYQYGEPLAYHPAFFKTTAFFLWNYILMAIEHETQHMWGFSKRLPTVVVSTLVVLTALPFSHWYTGDWVASNYFSEFAMGLWFIRKVA</sequence>
<feature type="transmembrane region" description="Helical" evidence="8">
    <location>
        <begin position="357"/>
        <end position="377"/>
    </location>
</feature>
<organism evidence="10 11">
    <name type="scientific">Fistulifera solaris</name>
    <name type="common">Oleaginous diatom</name>
    <dbReference type="NCBI Taxonomy" id="1519565"/>
    <lineage>
        <taxon>Eukaryota</taxon>
        <taxon>Sar</taxon>
        <taxon>Stramenopiles</taxon>
        <taxon>Ochrophyta</taxon>
        <taxon>Bacillariophyta</taxon>
        <taxon>Bacillariophyceae</taxon>
        <taxon>Bacillariophycidae</taxon>
        <taxon>Naviculales</taxon>
        <taxon>Naviculaceae</taxon>
        <taxon>Fistulifera</taxon>
    </lineage>
</organism>
<comment type="subcellular location">
    <subcellularLocation>
        <location evidence="1">Membrane</location>
        <topology evidence="1">Multi-pass membrane protein</topology>
    </subcellularLocation>
</comment>
<name>A0A1Z5KSN4_FISSO</name>
<evidence type="ECO:0000256" key="7">
    <source>
        <dbReference type="ARBA" id="ARBA00023136"/>
    </source>
</evidence>
<evidence type="ECO:0000259" key="9">
    <source>
        <dbReference type="Pfam" id="PF13813"/>
    </source>
</evidence>
<dbReference type="Proteomes" id="UP000198406">
    <property type="component" value="Unassembled WGS sequence"/>
</dbReference>
<dbReference type="PANTHER" id="PTHR31595:SF57">
    <property type="entry name" value="OS04G0481900 PROTEIN"/>
    <property type="match status" value="1"/>
</dbReference>
<evidence type="ECO:0000313" key="11">
    <source>
        <dbReference type="Proteomes" id="UP000198406"/>
    </source>
</evidence>
<dbReference type="PANTHER" id="PTHR31595">
    <property type="entry name" value="LONG-CHAIN-ALCOHOL O-FATTY-ACYLTRANSFERASE 3-RELATED"/>
    <property type="match status" value="1"/>
</dbReference>
<dbReference type="InterPro" id="IPR032805">
    <property type="entry name" value="Wax_synthase_dom"/>
</dbReference>
<dbReference type="GO" id="GO:0008374">
    <property type="term" value="F:O-acyltransferase activity"/>
    <property type="evidence" value="ECO:0007669"/>
    <property type="project" value="InterPro"/>
</dbReference>
<evidence type="ECO:0000256" key="3">
    <source>
        <dbReference type="ARBA" id="ARBA00007282"/>
    </source>
</evidence>
<dbReference type="AlphaFoldDB" id="A0A1Z5KSN4"/>
<accession>A0A1Z5KSN4</accession>
<feature type="transmembrane region" description="Helical" evidence="8">
    <location>
        <begin position="209"/>
        <end position="233"/>
    </location>
</feature>
<keyword evidence="7 8" id="KW-0472">Membrane</keyword>
<dbReference type="Pfam" id="PF13813">
    <property type="entry name" value="MBOAT_2"/>
    <property type="match status" value="1"/>
</dbReference>
<dbReference type="GO" id="GO:0006629">
    <property type="term" value="P:lipid metabolic process"/>
    <property type="evidence" value="ECO:0007669"/>
    <property type="project" value="InterPro"/>
</dbReference>
<feature type="transmembrane region" description="Helical" evidence="8">
    <location>
        <begin position="74"/>
        <end position="94"/>
    </location>
</feature>
<proteinExistence type="inferred from homology"/>
<comment type="similarity">
    <text evidence="3">Belongs to the wax synthase family.</text>
</comment>
<keyword evidence="4" id="KW-0808">Transferase</keyword>
<protein>
    <recommendedName>
        <fullName evidence="9">Wax synthase domain-containing protein</fullName>
    </recommendedName>
</protein>
<feature type="transmembrane region" description="Helical" evidence="8">
    <location>
        <begin position="288"/>
        <end position="306"/>
    </location>
</feature>